<feature type="region of interest" description="Disordered" evidence="1">
    <location>
        <begin position="1"/>
        <end position="31"/>
    </location>
</feature>
<protein>
    <submittedName>
        <fullName evidence="2">Uncharacterized protein</fullName>
    </submittedName>
</protein>
<accession>A0A6S6SGP1</accession>
<sequence>MVHKSVASQGFDTPLRFCPGGQPQSTAKPLPSVTRWRCDNLPFEVVTTPKRNETRKKIEVCSARARYRLPYREPSGSTFLVHAIV</sequence>
<evidence type="ECO:0000313" key="2">
    <source>
        <dbReference type="EMBL" id="CAA6802115.1"/>
    </source>
</evidence>
<name>A0A6S6SGP1_9GAMM</name>
<organism evidence="2">
    <name type="scientific">uncultured Thiotrichaceae bacterium</name>
    <dbReference type="NCBI Taxonomy" id="298394"/>
    <lineage>
        <taxon>Bacteria</taxon>
        <taxon>Pseudomonadati</taxon>
        <taxon>Pseudomonadota</taxon>
        <taxon>Gammaproteobacteria</taxon>
        <taxon>Thiotrichales</taxon>
        <taxon>Thiotrichaceae</taxon>
        <taxon>environmental samples</taxon>
    </lineage>
</organism>
<proteinExistence type="predicted"/>
<dbReference type="AlphaFoldDB" id="A0A6S6SGP1"/>
<reference evidence="2" key="1">
    <citation type="submission" date="2020-01" db="EMBL/GenBank/DDBJ databases">
        <authorList>
            <person name="Meier V. D."/>
            <person name="Meier V D."/>
        </authorList>
    </citation>
    <scope>NUCLEOTIDE SEQUENCE</scope>
    <source>
        <strain evidence="2">HLG_WM_MAG_08</strain>
    </source>
</reference>
<feature type="compositionally biased region" description="Polar residues" evidence="1">
    <location>
        <begin position="1"/>
        <end position="11"/>
    </location>
</feature>
<dbReference type="EMBL" id="CACVAV010000035">
    <property type="protein sequence ID" value="CAA6802115.1"/>
    <property type="molecule type" value="Genomic_DNA"/>
</dbReference>
<gene>
    <name evidence="2" type="ORF">HELGO_WM71081</name>
</gene>
<evidence type="ECO:0000256" key="1">
    <source>
        <dbReference type="SAM" id="MobiDB-lite"/>
    </source>
</evidence>